<dbReference type="AlphaFoldDB" id="A0A1Y6KY32"/>
<dbReference type="PANTHER" id="PTHR30603:SF67">
    <property type="entry name" value="RNA POLYMERASE SIGMA FACTOR RPOS"/>
    <property type="match status" value="1"/>
</dbReference>
<feature type="domain" description="RNA polymerase sigma-70" evidence="6">
    <location>
        <begin position="247"/>
        <end position="273"/>
    </location>
</feature>
<dbReference type="InterPro" id="IPR036388">
    <property type="entry name" value="WH-like_DNA-bd_sf"/>
</dbReference>
<dbReference type="SUPFAM" id="SSF88659">
    <property type="entry name" value="Sigma3 and sigma4 domains of RNA polymerase sigma factors"/>
    <property type="match status" value="2"/>
</dbReference>
<dbReference type="Proteomes" id="UP000196485">
    <property type="component" value="Unassembled WGS sequence"/>
</dbReference>
<dbReference type="InterPro" id="IPR014284">
    <property type="entry name" value="RNA_pol_sigma-70_dom"/>
</dbReference>
<evidence type="ECO:0000256" key="2">
    <source>
        <dbReference type="ARBA" id="ARBA00023015"/>
    </source>
</evidence>
<dbReference type="Pfam" id="PF04539">
    <property type="entry name" value="Sigma70_r3"/>
    <property type="match status" value="1"/>
</dbReference>
<evidence type="ECO:0000313" key="7">
    <source>
        <dbReference type="EMBL" id="SMY16065.1"/>
    </source>
</evidence>
<dbReference type="Pfam" id="PF00140">
    <property type="entry name" value="Sigma70_r1_2"/>
    <property type="match status" value="1"/>
</dbReference>
<dbReference type="FunFam" id="1.10.601.10:FF:000001">
    <property type="entry name" value="RNA polymerase sigma factor SigA"/>
    <property type="match status" value="1"/>
</dbReference>
<dbReference type="PROSITE" id="PS00716">
    <property type="entry name" value="SIGMA70_2"/>
    <property type="match status" value="1"/>
</dbReference>
<dbReference type="InterPro" id="IPR007624">
    <property type="entry name" value="RNA_pol_sigma70_r3"/>
</dbReference>
<dbReference type="InterPro" id="IPR013324">
    <property type="entry name" value="RNA_pol_sigma_r3/r4-like"/>
</dbReference>
<evidence type="ECO:0000313" key="8">
    <source>
        <dbReference type="Proteomes" id="UP000196485"/>
    </source>
</evidence>
<dbReference type="PIRSF" id="PIRSF000770">
    <property type="entry name" value="RNA_pol_sigma-SigE/K"/>
    <property type="match status" value="1"/>
</dbReference>
<dbReference type="EMBL" id="FYAH01000002">
    <property type="protein sequence ID" value="SMY16065.1"/>
    <property type="molecule type" value="Genomic_DNA"/>
</dbReference>
<dbReference type="Pfam" id="PF04542">
    <property type="entry name" value="Sigma70_r2"/>
    <property type="match status" value="1"/>
</dbReference>
<keyword evidence="1" id="KW-0963">Cytoplasm</keyword>
<dbReference type="InterPro" id="IPR013325">
    <property type="entry name" value="RNA_pol_sigma_r2"/>
</dbReference>
<keyword evidence="8" id="KW-1185">Reference proteome</keyword>
<name>A0A1Y6KY32_9GAMM</name>
<dbReference type="Pfam" id="PF04545">
    <property type="entry name" value="Sigma70_r4"/>
    <property type="match status" value="1"/>
</dbReference>
<dbReference type="InterPro" id="IPR012761">
    <property type="entry name" value="RNA_pol_sigma_RpoS"/>
</dbReference>
<dbReference type="InterPro" id="IPR000943">
    <property type="entry name" value="RNA_pol_sigma70"/>
</dbReference>
<reference evidence="8" key="1">
    <citation type="submission" date="2017-06" db="EMBL/GenBank/DDBJ databases">
        <authorList>
            <person name="Rodrigo-Torres L."/>
            <person name="Arahal R. D."/>
            <person name="Lucena T."/>
        </authorList>
    </citation>
    <scope>NUCLEOTIDE SEQUENCE [LARGE SCALE GENOMIC DNA]</scope>
    <source>
        <strain evidence="8">type strain: CECT 9192</strain>
    </source>
</reference>
<sequence length="292" mass="33426">MEIEENSKTQNFDTDVIQLYLRDISMKPLLTKTEEILYSRKALTGDATAKKVMIESNLRLVVNIAKRYRGSSIQLSDLIDEGNIGLITAVDKFDPEKGFRFSTYATWWIKQTIERAIHNQSRTIRLPVHVSKEINTIVRAHKHLFNTQNKEPKNEDVAETLDRSVSDISTLLSYDAPIISYDQTINDDANSQSLSVFLTDDKAVKPESHLDDLDIKQITSSILNSLSPRDKEIICRRFGLLGHESQTLQEVADEVGLTRERIRQLQVISLKKLRNYLQRDNYDISILFADTA</sequence>
<gene>
    <name evidence="7" type="primary">rpoS_1</name>
    <name evidence="7" type="ORF">PAQU9191_01296</name>
</gene>
<dbReference type="CDD" id="cd06171">
    <property type="entry name" value="Sigma70_r4"/>
    <property type="match status" value="1"/>
</dbReference>
<organism evidence="7 8">
    <name type="scientific">Photobacterium aquimaris</name>
    <dbReference type="NCBI Taxonomy" id="512643"/>
    <lineage>
        <taxon>Bacteria</taxon>
        <taxon>Pseudomonadati</taxon>
        <taxon>Pseudomonadota</taxon>
        <taxon>Gammaproteobacteria</taxon>
        <taxon>Vibrionales</taxon>
        <taxon>Vibrionaceae</taxon>
        <taxon>Photobacterium</taxon>
    </lineage>
</organism>
<dbReference type="GO" id="GO:0006352">
    <property type="term" value="P:DNA-templated transcription initiation"/>
    <property type="evidence" value="ECO:0007669"/>
    <property type="project" value="InterPro"/>
</dbReference>
<dbReference type="PRINTS" id="PR00046">
    <property type="entry name" value="SIGMA70FCT"/>
</dbReference>
<evidence type="ECO:0000256" key="3">
    <source>
        <dbReference type="ARBA" id="ARBA00023082"/>
    </source>
</evidence>
<dbReference type="RefSeq" id="WP_087820199.1">
    <property type="nucleotide sequence ID" value="NZ_FYAH01000002.1"/>
</dbReference>
<dbReference type="NCBIfam" id="TIGR02937">
    <property type="entry name" value="sigma70-ECF"/>
    <property type="match status" value="1"/>
</dbReference>
<dbReference type="SUPFAM" id="SSF88946">
    <property type="entry name" value="Sigma2 domain of RNA polymerase sigma factors"/>
    <property type="match status" value="1"/>
</dbReference>
<protein>
    <submittedName>
        <fullName evidence="7">RNA polymerase sigma factor RpoS</fullName>
    </submittedName>
</protein>
<evidence type="ECO:0000256" key="5">
    <source>
        <dbReference type="ARBA" id="ARBA00023163"/>
    </source>
</evidence>
<keyword evidence="4" id="KW-0238">DNA-binding</keyword>
<dbReference type="Gene3D" id="1.10.601.10">
    <property type="entry name" value="RNA Polymerase Primary Sigma Factor"/>
    <property type="match status" value="1"/>
</dbReference>
<dbReference type="InterPro" id="IPR009042">
    <property type="entry name" value="RNA_pol_sigma70_r1_2"/>
</dbReference>
<dbReference type="InterPro" id="IPR007630">
    <property type="entry name" value="RNA_pol_sigma70_r4"/>
</dbReference>
<dbReference type="PANTHER" id="PTHR30603">
    <property type="entry name" value="RNA POLYMERASE SIGMA FACTOR RPO"/>
    <property type="match status" value="1"/>
</dbReference>
<keyword evidence="2" id="KW-0805">Transcription regulation</keyword>
<evidence type="ECO:0000256" key="4">
    <source>
        <dbReference type="ARBA" id="ARBA00023125"/>
    </source>
</evidence>
<proteinExistence type="predicted"/>
<evidence type="ECO:0000256" key="1">
    <source>
        <dbReference type="ARBA" id="ARBA00022490"/>
    </source>
</evidence>
<keyword evidence="5" id="KW-0804">Transcription</keyword>
<accession>A0A1Y6KY32</accession>
<dbReference type="Gene3D" id="1.10.10.10">
    <property type="entry name" value="Winged helix-like DNA-binding domain superfamily/Winged helix DNA-binding domain"/>
    <property type="match status" value="2"/>
</dbReference>
<dbReference type="NCBIfam" id="TIGR02394">
    <property type="entry name" value="rpoS_proteo"/>
    <property type="match status" value="1"/>
</dbReference>
<dbReference type="GO" id="GO:0003677">
    <property type="term" value="F:DNA binding"/>
    <property type="evidence" value="ECO:0007669"/>
    <property type="project" value="UniProtKB-KW"/>
</dbReference>
<dbReference type="InterPro" id="IPR050239">
    <property type="entry name" value="Sigma-70_RNA_pol_init_factors"/>
</dbReference>
<dbReference type="InterPro" id="IPR007627">
    <property type="entry name" value="RNA_pol_sigma70_r2"/>
</dbReference>
<evidence type="ECO:0000259" key="6">
    <source>
        <dbReference type="PROSITE" id="PS00716"/>
    </source>
</evidence>
<dbReference type="GO" id="GO:0016987">
    <property type="term" value="F:sigma factor activity"/>
    <property type="evidence" value="ECO:0007669"/>
    <property type="project" value="UniProtKB-KW"/>
</dbReference>
<keyword evidence="3" id="KW-0731">Sigma factor</keyword>